<proteinExistence type="predicted"/>
<sequence length="72" mass="8169">MDDLVFLYAHPNWKGTPYGGNAWLPIARKVKEVYDLLDSGREDEANCLMSLILEMSHNTGKVNEKLKNLDSC</sequence>
<name>X1JWE1_9ZZZZ</name>
<reference evidence="1" key="1">
    <citation type="journal article" date="2014" name="Front. Microbiol.">
        <title>High frequency of phylogenetically diverse reductive dehalogenase-homologous genes in deep subseafloor sedimentary metagenomes.</title>
        <authorList>
            <person name="Kawai M."/>
            <person name="Futagami T."/>
            <person name="Toyoda A."/>
            <person name="Takaki Y."/>
            <person name="Nishi S."/>
            <person name="Hori S."/>
            <person name="Arai W."/>
            <person name="Tsubouchi T."/>
            <person name="Morono Y."/>
            <person name="Uchiyama I."/>
            <person name="Ito T."/>
            <person name="Fujiyama A."/>
            <person name="Inagaki F."/>
            <person name="Takami H."/>
        </authorList>
    </citation>
    <scope>NUCLEOTIDE SEQUENCE</scope>
    <source>
        <strain evidence="1">Expedition CK06-06</strain>
    </source>
</reference>
<evidence type="ECO:0000313" key="1">
    <source>
        <dbReference type="EMBL" id="GAH99046.1"/>
    </source>
</evidence>
<dbReference type="AlphaFoldDB" id="X1JWE1"/>
<accession>X1JWE1</accession>
<protein>
    <submittedName>
        <fullName evidence="1">Uncharacterized protein</fullName>
    </submittedName>
</protein>
<organism evidence="1">
    <name type="scientific">marine sediment metagenome</name>
    <dbReference type="NCBI Taxonomy" id="412755"/>
    <lineage>
        <taxon>unclassified sequences</taxon>
        <taxon>metagenomes</taxon>
        <taxon>ecological metagenomes</taxon>
    </lineage>
</organism>
<dbReference type="EMBL" id="BARV01000488">
    <property type="protein sequence ID" value="GAH99046.1"/>
    <property type="molecule type" value="Genomic_DNA"/>
</dbReference>
<comment type="caution">
    <text evidence="1">The sequence shown here is derived from an EMBL/GenBank/DDBJ whole genome shotgun (WGS) entry which is preliminary data.</text>
</comment>
<gene>
    <name evidence="1" type="ORF">S06H3_01830</name>
</gene>